<reference evidence="1 2" key="1">
    <citation type="submission" date="2023-11" db="EMBL/GenBank/DDBJ databases">
        <title>Actinomadura monticuli sp. nov., isolated from volcanic ash.</title>
        <authorList>
            <person name="Lee S.D."/>
            <person name="Yang H."/>
            <person name="Kim I.S."/>
        </authorList>
    </citation>
    <scope>NUCLEOTIDE SEQUENCE [LARGE SCALE GENOMIC DNA]</scope>
    <source>
        <strain evidence="1 2">DLS-62</strain>
    </source>
</reference>
<evidence type="ECO:0000313" key="1">
    <source>
        <dbReference type="EMBL" id="MFA1538088.1"/>
    </source>
</evidence>
<keyword evidence="2" id="KW-1185">Reference proteome</keyword>
<dbReference type="PANTHER" id="PTHR20883:SF48">
    <property type="entry name" value="ECTOINE DIOXYGENASE"/>
    <property type="match status" value="1"/>
</dbReference>
<dbReference type="RefSeq" id="WP_371947433.1">
    <property type="nucleotide sequence ID" value="NZ_JAXCEI010000002.1"/>
</dbReference>
<proteinExistence type="predicted"/>
<evidence type="ECO:0000313" key="2">
    <source>
        <dbReference type="Proteomes" id="UP001569963"/>
    </source>
</evidence>
<keyword evidence="1" id="KW-0223">Dioxygenase</keyword>
<keyword evidence="1" id="KW-0560">Oxidoreductase</keyword>
<dbReference type="EMBL" id="JAXCEI010000002">
    <property type="protein sequence ID" value="MFA1538088.1"/>
    <property type="molecule type" value="Genomic_DNA"/>
</dbReference>
<name>A0ABV4Q4U8_9ACTN</name>
<gene>
    <name evidence="1" type="ORF">SM611_04030</name>
</gene>
<dbReference type="GO" id="GO:0051213">
    <property type="term" value="F:dioxygenase activity"/>
    <property type="evidence" value="ECO:0007669"/>
    <property type="project" value="UniProtKB-KW"/>
</dbReference>
<organism evidence="1 2">
    <name type="scientific">Actinomadura monticuli</name>
    <dbReference type="NCBI Taxonomy" id="3097367"/>
    <lineage>
        <taxon>Bacteria</taxon>
        <taxon>Bacillati</taxon>
        <taxon>Actinomycetota</taxon>
        <taxon>Actinomycetes</taxon>
        <taxon>Streptosporangiales</taxon>
        <taxon>Thermomonosporaceae</taxon>
        <taxon>Actinomadura</taxon>
    </lineage>
</organism>
<comment type="caution">
    <text evidence="1">The sequence shown here is derived from an EMBL/GenBank/DDBJ whole genome shotgun (WGS) entry which is preliminary data.</text>
</comment>
<dbReference type="InterPro" id="IPR008775">
    <property type="entry name" value="Phytyl_CoA_dOase-like"/>
</dbReference>
<dbReference type="Proteomes" id="UP001569963">
    <property type="component" value="Unassembled WGS sequence"/>
</dbReference>
<protein>
    <submittedName>
        <fullName evidence="1">Phytanoyl-CoA dioxygenase family protein</fullName>
    </submittedName>
</protein>
<dbReference type="PANTHER" id="PTHR20883">
    <property type="entry name" value="PHYTANOYL-COA DIOXYGENASE DOMAIN CONTAINING 1"/>
    <property type="match status" value="1"/>
</dbReference>
<dbReference type="Pfam" id="PF05721">
    <property type="entry name" value="PhyH"/>
    <property type="match status" value="1"/>
</dbReference>
<accession>A0ABV4Q4U8</accession>
<dbReference type="SUPFAM" id="SSF51197">
    <property type="entry name" value="Clavaminate synthase-like"/>
    <property type="match status" value="1"/>
</dbReference>
<sequence length="262" mass="28508">MTAPIAKVAIDAFRDQGFLVLEGFFEGDRMADLAAAADRLYRHSGDELVHTSEGELQSIYGIHRIDGSLPGLLRQSGLLPFCEEIAGGPVYIFQSQLHDKPMSSTVLSWHQDFYAFSRFDGLADPRGLSVAVFLDEIRAHNAPISVIRRSHRKGVLTAERTMAVPRGPAGALPAGESPDQDGKHYEIDTARVAELAHTQGVETITGPAGSVLFMDLNLVHASGVSLLPERRAVLHFSMVSVEVGCRDPQRPEFVATRTVVPL</sequence>
<dbReference type="Gene3D" id="2.60.120.620">
    <property type="entry name" value="q2cbj1_9rhob like domain"/>
    <property type="match status" value="1"/>
</dbReference>